<keyword evidence="3" id="KW-0804">Transcription</keyword>
<sequence>MAANDSAAFIEKIRPNAGVSEPVYKQLQKRIADMIQSGELEDGFSLPSERALAEALALSRTTVRRCYEELRAQDRIASHGRSGAKVKAPARINPEMGKLKGFTEEMRELGITPSTQILEHRVVVDRTIASLFNRPASARFLRLVRVRLGDGMPLSREVAWYDLTVAPALADWDGEGSAYQYLESVCDLGLVHAEQTIEAVLCDDVEAAVFGFAEPAPCLLLKRKTHADNGQIVEYVEGTFRGDAYTYRVNLKIRPD</sequence>
<evidence type="ECO:0000256" key="3">
    <source>
        <dbReference type="ARBA" id="ARBA00023163"/>
    </source>
</evidence>
<dbReference type="STRING" id="702114.A1355_11480"/>
<dbReference type="SUPFAM" id="SSF64288">
    <property type="entry name" value="Chorismate lyase-like"/>
    <property type="match status" value="1"/>
</dbReference>
<evidence type="ECO:0000313" key="6">
    <source>
        <dbReference type="Proteomes" id="UP000077628"/>
    </source>
</evidence>
<comment type="caution">
    <text evidence="5">The sequence shown here is derived from an EMBL/GenBank/DDBJ whole genome shotgun (WGS) entry which is preliminary data.</text>
</comment>
<dbReference type="GO" id="GO:0003700">
    <property type="term" value="F:DNA-binding transcription factor activity"/>
    <property type="evidence" value="ECO:0007669"/>
    <property type="project" value="InterPro"/>
</dbReference>
<dbReference type="Gene3D" id="3.40.1410.10">
    <property type="entry name" value="Chorismate lyase-like"/>
    <property type="match status" value="1"/>
</dbReference>
<dbReference type="SMART" id="SM00866">
    <property type="entry name" value="UTRA"/>
    <property type="match status" value="1"/>
</dbReference>
<protein>
    <submittedName>
        <fullName evidence="5">GntR family transcriptional regulator</fullName>
    </submittedName>
</protein>
<dbReference type="PROSITE" id="PS50949">
    <property type="entry name" value="HTH_GNTR"/>
    <property type="match status" value="1"/>
</dbReference>
<gene>
    <name evidence="5" type="ORF">A1355_11480</name>
</gene>
<dbReference type="PRINTS" id="PR00035">
    <property type="entry name" value="HTHGNTR"/>
</dbReference>
<dbReference type="SMART" id="SM00345">
    <property type="entry name" value="HTH_GNTR"/>
    <property type="match status" value="1"/>
</dbReference>
<dbReference type="InterPro" id="IPR000524">
    <property type="entry name" value="Tscrpt_reg_HTH_GntR"/>
</dbReference>
<dbReference type="InterPro" id="IPR050679">
    <property type="entry name" value="Bact_HTH_transcr_reg"/>
</dbReference>
<dbReference type="GO" id="GO:0045892">
    <property type="term" value="P:negative regulation of DNA-templated transcription"/>
    <property type="evidence" value="ECO:0007669"/>
    <property type="project" value="TreeGrafter"/>
</dbReference>
<evidence type="ECO:0000256" key="2">
    <source>
        <dbReference type="ARBA" id="ARBA00023125"/>
    </source>
</evidence>
<dbReference type="Proteomes" id="UP000077628">
    <property type="component" value="Unassembled WGS sequence"/>
</dbReference>
<dbReference type="SUPFAM" id="SSF46785">
    <property type="entry name" value="Winged helix' DNA-binding domain"/>
    <property type="match status" value="1"/>
</dbReference>
<keyword evidence="6" id="KW-1185">Reference proteome</keyword>
<organism evidence="5 6">
    <name type="scientific">Methylomonas koyamae</name>
    <dbReference type="NCBI Taxonomy" id="702114"/>
    <lineage>
        <taxon>Bacteria</taxon>
        <taxon>Pseudomonadati</taxon>
        <taxon>Pseudomonadota</taxon>
        <taxon>Gammaproteobacteria</taxon>
        <taxon>Methylococcales</taxon>
        <taxon>Methylococcaceae</taxon>
        <taxon>Methylomonas</taxon>
    </lineage>
</organism>
<evidence type="ECO:0000313" key="5">
    <source>
        <dbReference type="EMBL" id="OAI14990.1"/>
    </source>
</evidence>
<dbReference type="InterPro" id="IPR036390">
    <property type="entry name" value="WH_DNA-bd_sf"/>
</dbReference>
<dbReference type="EMBL" id="LUUK01000196">
    <property type="protein sequence ID" value="OAI14990.1"/>
    <property type="molecule type" value="Genomic_DNA"/>
</dbReference>
<dbReference type="Pfam" id="PF00392">
    <property type="entry name" value="GntR"/>
    <property type="match status" value="1"/>
</dbReference>
<dbReference type="OrthoDB" id="6626198at2"/>
<accession>A0A177ND68</accession>
<dbReference type="GO" id="GO:0003677">
    <property type="term" value="F:DNA binding"/>
    <property type="evidence" value="ECO:0007669"/>
    <property type="project" value="UniProtKB-KW"/>
</dbReference>
<evidence type="ECO:0000256" key="1">
    <source>
        <dbReference type="ARBA" id="ARBA00023015"/>
    </source>
</evidence>
<dbReference type="InterPro" id="IPR036388">
    <property type="entry name" value="WH-like_DNA-bd_sf"/>
</dbReference>
<name>A0A177ND68_9GAMM</name>
<dbReference type="CDD" id="cd07377">
    <property type="entry name" value="WHTH_GntR"/>
    <property type="match status" value="1"/>
</dbReference>
<evidence type="ECO:0000259" key="4">
    <source>
        <dbReference type="PROSITE" id="PS50949"/>
    </source>
</evidence>
<reference evidence="6" key="1">
    <citation type="submission" date="2016-03" db="EMBL/GenBank/DDBJ databases">
        <authorList>
            <person name="Heylen K."/>
            <person name="De Vos P."/>
            <person name="Vekeman B."/>
        </authorList>
    </citation>
    <scope>NUCLEOTIDE SEQUENCE [LARGE SCALE GENOMIC DNA]</scope>
    <source>
        <strain evidence="6">R-45383</strain>
    </source>
</reference>
<keyword evidence="1" id="KW-0805">Transcription regulation</keyword>
<dbReference type="PANTHER" id="PTHR44846">
    <property type="entry name" value="MANNOSYL-D-GLYCERATE TRANSPORT/METABOLISM SYSTEM REPRESSOR MNGR-RELATED"/>
    <property type="match status" value="1"/>
</dbReference>
<dbReference type="InterPro" id="IPR028978">
    <property type="entry name" value="Chorismate_lyase_/UTRA_dom_sf"/>
</dbReference>
<proteinExistence type="predicted"/>
<dbReference type="AlphaFoldDB" id="A0A177ND68"/>
<dbReference type="InterPro" id="IPR011663">
    <property type="entry name" value="UTRA"/>
</dbReference>
<keyword evidence="2" id="KW-0238">DNA-binding</keyword>
<dbReference type="Pfam" id="PF07702">
    <property type="entry name" value="UTRA"/>
    <property type="match status" value="1"/>
</dbReference>
<dbReference type="PANTHER" id="PTHR44846:SF1">
    <property type="entry name" value="MANNOSYL-D-GLYCERATE TRANSPORT_METABOLISM SYSTEM REPRESSOR MNGR-RELATED"/>
    <property type="match status" value="1"/>
</dbReference>
<dbReference type="Gene3D" id="1.10.10.10">
    <property type="entry name" value="Winged helix-like DNA-binding domain superfamily/Winged helix DNA-binding domain"/>
    <property type="match status" value="1"/>
</dbReference>
<feature type="domain" description="HTH gntR-type" evidence="4">
    <location>
        <begin position="21"/>
        <end position="89"/>
    </location>
</feature>